<evidence type="ECO:0000313" key="2">
    <source>
        <dbReference type="Proteomes" id="UP000475325"/>
    </source>
</evidence>
<comment type="caution">
    <text evidence="1">The sequence shown here is derived from an EMBL/GenBank/DDBJ whole genome shotgun (WGS) entry which is preliminary data.</text>
</comment>
<proteinExistence type="predicted"/>
<dbReference type="Proteomes" id="UP000475325">
    <property type="component" value="Unassembled WGS sequence"/>
</dbReference>
<gene>
    <name evidence="1" type="ORF">TWF102_006987</name>
</gene>
<sequence>MTRQHKHQTLRDIFKSLQQAIRNIQHTSATSNIISNQLEGVLGVVVLLEATIFSNLQEAHDQLHTQEREIVLYKRFIERLLAKRASEPSVTAVHVVAAAPQKALPTLRHLRKSLH</sequence>
<protein>
    <submittedName>
        <fullName evidence="1">Uncharacterized protein</fullName>
    </submittedName>
</protein>
<evidence type="ECO:0000313" key="1">
    <source>
        <dbReference type="EMBL" id="KAF3111314.1"/>
    </source>
</evidence>
<name>A0A7C8NGI6_ORBOL</name>
<reference evidence="1 2" key="1">
    <citation type="submission" date="2019-06" db="EMBL/GenBank/DDBJ databases">
        <authorList>
            <person name="Palmer J.M."/>
        </authorList>
    </citation>
    <scope>NUCLEOTIDE SEQUENCE [LARGE SCALE GENOMIC DNA]</scope>
    <source>
        <strain evidence="1 2">TWF102</strain>
    </source>
</reference>
<organism evidence="1 2">
    <name type="scientific">Orbilia oligospora</name>
    <name type="common">Nematode-trapping fungus</name>
    <name type="synonym">Arthrobotrys oligospora</name>
    <dbReference type="NCBI Taxonomy" id="2813651"/>
    <lineage>
        <taxon>Eukaryota</taxon>
        <taxon>Fungi</taxon>
        <taxon>Dikarya</taxon>
        <taxon>Ascomycota</taxon>
        <taxon>Pezizomycotina</taxon>
        <taxon>Orbiliomycetes</taxon>
        <taxon>Orbiliales</taxon>
        <taxon>Orbiliaceae</taxon>
        <taxon>Orbilia</taxon>
    </lineage>
</organism>
<dbReference type="EMBL" id="WIQW01000004">
    <property type="protein sequence ID" value="KAF3111314.1"/>
    <property type="molecule type" value="Genomic_DNA"/>
</dbReference>
<accession>A0A7C8NGI6</accession>
<dbReference type="AlphaFoldDB" id="A0A7C8NGI6"/>